<evidence type="ECO:0000256" key="1">
    <source>
        <dbReference type="SAM" id="Phobius"/>
    </source>
</evidence>
<sequence>MKKVTWPGRTKLDNFSNYVTLILDVILYIPRWIMRLF</sequence>
<keyword evidence="1" id="KW-0472">Membrane</keyword>
<keyword evidence="1" id="KW-0812">Transmembrane</keyword>
<reference evidence="2 3" key="1">
    <citation type="submission" date="2021-03" db="EMBL/GenBank/DDBJ databases">
        <title>Genomic Encyclopedia of Type Strains, Phase IV (KMG-IV): sequencing the most valuable type-strain genomes for metagenomic binning, comparative biology and taxonomic classification.</title>
        <authorList>
            <person name="Goeker M."/>
        </authorList>
    </citation>
    <scope>NUCLEOTIDE SEQUENCE [LARGE SCALE GENOMIC DNA]</scope>
    <source>
        <strain evidence="2 3">DSM 15596</strain>
    </source>
</reference>
<evidence type="ECO:0000313" key="2">
    <source>
        <dbReference type="EMBL" id="MBP1891741.1"/>
    </source>
</evidence>
<dbReference type="Proteomes" id="UP000706926">
    <property type="component" value="Unassembled WGS sequence"/>
</dbReference>
<proteinExistence type="predicted"/>
<dbReference type="EMBL" id="JAGGKI010000002">
    <property type="protein sequence ID" value="MBP1891741.1"/>
    <property type="molecule type" value="Genomic_DNA"/>
</dbReference>
<keyword evidence="3" id="KW-1185">Reference proteome</keyword>
<gene>
    <name evidence="2" type="ORF">J2Z18_000813</name>
</gene>
<name>A0ABS4F663_9BACL</name>
<evidence type="ECO:0000313" key="3">
    <source>
        <dbReference type="Proteomes" id="UP000706926"/>
    </source>
</evidence>
<keyword evidence="1" id="KW-1133">Transmembrane helix</keyword>
<organism evidence="2 3">
    <name type="scientific">Paenibacillus lactis</name>
    <dbReference type="NCBI Taxonomy" id="228574"/>
    <lineage>
        <taxon>Bacteria</taxon>
        <taxon>Bacillati</taxon>
        <taxon>Bacillota</taxon>
        <taxon>Bacilli</taxon>
        <taxon>Bacillales</taxon>
        <taxon>Paenibacillaceae</taxon>
        <taxon>Paenibacillus</taxon>
    </lineage>
</organism>
<accession>A0ABS4F663</accession>
<protein>
    <submittedName>
        <fullName evidence="2">Uncharacterized protein</fullName>
    </submittedName>
</protein>
<comment type="caution">
    <text evidence="2">The sequence shown here is derived from an EMBL/GenBank/DDBJ whole genome shotgun (WGS) entry which is preliminary data.</text>
</comment>
<feature type="transmembrane region" description="Helical" evidence="1">
    <location>
        <begin position="15"/>
        <end position="34"/>
    </location>
</feature>